<feature type="transmembrane region" description="Helical" evidence="6">
    <location>
        <begin position="420"/>
        <end position="444"/>
    </location>
</feature>
<feature type="transmembrane region" description="Helical" evidence="6">
    <location>
        <begin position="730"/>
        <end position="747"/>
    </location>
</feature>
<dbReference type="InterPro" id="IPR025857">
    <property type="entry name" value="MacB_PCD"/>
</dbReference>
<evidence type="ECO:0000313" key="10">
    <source>
        <dbReference type="Proteomes" id="UP000552864"/>
    </source>
</evidence>
<dbReference type="InterPro" id="IPR050250">
    <property type="entry name" value="Macrolide_Exporter_MacB"/>
</dbReference>
<feature type="transmembrane region" description="Helical" evidence="6">
    <location>
        <begin position="376"/>
        <end position="399"/>
    </location>
</feature>
<organism evidence="9 10">
    <name type="scientific">Chitinophaga eiseniae</name>
    <dbReference type="NCBI Taxonomy" id="634771"/>
    <lineage>
        <taxon>Bacteria</taxon>
        <taxon>Pseudomonadati</taxon>
        <taxon>Bacteroidota</taxon>
        <taxon>Chitinophagia</taxon>
        <taxon>Chitinophagales</taxon>
        <taxon>Chitinophagaceae</taxon>
        <taxon>Chitinophaga</taxon>
    </lineage>
</organism>
<dbReference type="GO" id="GO:0022857">
    <property type="term" value="F:transmembrane transporter activity"/>
    <property type="evidence" value="ECO:0007669"/>
    <property type="project" value="TreeGrafter"/>
</dbReference>
<keyword evidence="4 6" id="KW-1133">Transmembrane helix</keyword>
<dbReference type="InterPro" id="IPR003838">
    <property type="entry name" value="ABC3_permease_C"/>
</dbReference>
<dbReference type="PANTHER" id="PTHR30572:SF18">
    <property type="entry name" value="ABC-TYPE MACROLIDE FAMILY EXPORT SYSTEM PERMEASE COMPONENT 2"/>
    <property type="match status" value="1"/>
</dbReference>
<proteinExistence type="predicted"/>
<keyword evidence="3 6" id="KW-0812">Transmembrane</keyword>
<feature type="transmembrane region" description="Helical" evidence="6">
    <location>
        <begin position="329"/>
        <end position="356"/>
    </location>
</feature>
<keyword evidence="10" id="KW-1185">Reference proteome</keyword>
<feature type="domain" description="MacB-like periplasmic core" evidence="8">
    <location>
        <begin position="20"/>
        <end position="212"/>
    </location>
</feature>
<keyword evidence="2" id="KW-1003">Cell membrane</keyword>
<reference evidence="9 10" key="1">
    <citation type="submission" date="2020-04" db="EMBL/GenBank/DDBJ databases">
        <authorList>
            <person name="Yin C."/>
        </authorList>
    </citation>
    <scope>NUCLEOTIDE SEQUENCE [LARGE SCALE GENOMIC DNA]</scope>
    <source>
        <strain evidence="9 10">Ak56</strain>
    </source>
</reference>
<dbReference type="EMBL" id="JABAHZ010000002">
    <property type="protein sequence ID" value="NLR79524.1"/>
    <property type="molecule type" value="Genomic_DNA"/>
</dbReference>
<evidence type="ECO:0000256" key="5">
    <source>
        <dbReference type="ARBA" id="ARBA00023136"/>
    </source>
</evidence>
<gene>
    <name evidence="9" type="ORF">HGH91_12875</name>
</gene>
<dbReference type="GO" id="GO:0005886">
    <property type="term" value="C:plasma membrane"/>
    <property type="evidence" value="ECO:0007669"/>
    <property type="project" value="UniProtKB-SubCell"/>
</dbReference>
<dbReference type="AlphaFoldDB" id="A0A847SHA9"/>
<feature type="domain" description="ABC3 transporter permease C-terminal" evidence="7">
    <location>
        <begin position="288"/>
        <end position="404"/>
    </location>
</feature>
<comment type="subcellular location">
    <subcellularLocation>
        <location evidence="1">Cell membrane</location>
        <topology evidence="1">Multi-pass membrane protein</topology>
    </subcellularLocation>
</comment>
<dbReference type="RefSeq" id="WP_168738816.1">
    <property type="nucleotide sequence ID" value="NZ_JABAHZ010000002.1"/>
</dbReference>
<accession>A0A847SHA9</accession>
<sequence>MFKSYLKTTFRSFFRNKLFSGLNILGLAVSMASSILIFLWVQDERSYDKFNEHANDIYRLTARVSDIDAAVVPVPIAMAVRDEVPAVKNVTRLASLQCMVTTGMQKFEEKRIYYADSNFLHIFTYPLLLGDAASLLTHPEEIVLTEASATKFFGSPQNAMGKTLHIDNNYKGNDLLVTGVLKDIPQHSHLQFDMLVPIQQYDKTINQQQAWGNFDVYTYLQMNEHFHATAPALASLQQQIMNTYRKHDDSKTNGTLFLQPLSDVHLRSHYMLDVPGQGNHQQVLIFSLVAVFILAVAAINFMNLSTALSGQRAREVGMRKTLGAFRFQLMLQFLSEAVLLSFISLGIGIIIAWALIPLFNQLSGKAMMLHLLNIKMIGMLLAIAVVVGLLAGSYPALFLSSFNPVKVLKGVKMLHGGKTYFRNGLIIVQFAIAVILMISTIVVYSQLQFIRKMDIGYNKEHLLYVPIPRLGDLVQRQQAFKTAMSQYPEVDNYSFVSHLPTDMPTGTKAVQWEGKTPDDDIVFPQMWTDDHFVGTFGMRMKLGRFFSENFKGDNNNYVVNETALKAMRIAPETAVGKKLTLDSRAGQIIGVVKDFNFKPIQQPIQPLIIRNGSDGNFNGNTGYVVLRTTPANMSQRLVVMKKVFQQIYTDFPFSFGFVNQDLANLYLAEQRMGKLFNVFSALSIFISCLGLFGLTTFATQQRIKEIGVRKVLGASVSGIVGMLSKDFIKLVLWALVIAFPVSAWMMHKWLQDFAYHIRLHWSFFAAAGVAALVISFLTVSYQSVKAAMTNPVKSLRSE</sequence>
<dbReference type="Pfam" id="PF12704">
    <property type="entry name" value="MacB_PCD"/>
    <property type="match status" value="2"/>
</dbReference>
<feature type="transmembrane region" description="Helical" evidence="6">
    <location>
        <begin position="675"/>
        <end position="694"/>
    </location>
</feature>
<evidence type="ECO:0000259" key="7">
    <source>
        <dbReference type="Pfam" id="PF02687"/>
    </source>
</evidence>
<keyword evidence="5 6" id="KW-0472">Membrane</keyword>
<evidence type="ECO:0000259" key="8">
    <source>
        <dbReference type="Pfam" id="PF12704"/>
    </source>
</evidence>
<feature type="transmembrane region" description="Helical" evidence="6">
    <location>
        <begin position="283"/>
        <end position="308"/>
    </location>
</feature>
<dbReference type="PANTHER" id="PTHR30572">
    <property type="entry name" value="MEMBRANE COMPONENT OF TRANSPORTER-RELATED"/>
    <property type="match status" value="1"/>
</dbReference>
<evidence type="ECO:0000256" key="2">
    <source>
        <dbReference type="ARBA" id="ARBA00022475"/>
    </source>
</evidence>
<evidence type="ECO:0000256" key="4">
    <source>
        <dbReference type="ARBA" id="ARBA00022989"/>
    </source>
</evidence>
<dbReference type="Pfam" id="PF02687">
    <property type="entry name" value="FtsX"/>
    <property type="match status" value="2"/>
</dbReference>
<evidence type="ECO:0000256" key="3">
    <source>
        <dbReference type="ARBA" id="ARBA00022692"/>
    </source>
</evidence>
<evidence type="ECO:0000256" key="1">
    <source>
        <dbReference type="ARBA" id="ARBA00004651"/>
    </source>
</evidence>
<feature type="domain" description="ABC3 transporter permease C-terminal" evidence="7">
    <location>
        <begin position="677"/>
        <end position="791"/>
    </location>
</feature>
<protein>
    <submittedName>
        <fullName evidence="9">FtsX-like permease family protein</fullName>
    </submittedName>
</protein>
<feature type="transmembrane region" description="Helical" evidence="6">
    <location>
        <begin position="21"/>
        <end position="41"/>
    </location>
</feature>
<dbReference type="Proteomes" id="UP000552864">
    <property type="component" value="Unassembled WGS sequence"/>
</dbReference>
<feature type="transmembrane region" description="Helical" evidence="6">
    <location>
        <begin position="759"/>
        <end position="781"/>
    </location>
</feature>
<feature type="domain" description="MacB-like periplasmic core" evidence="8">
    <location>
        <begin position="431"/>
        <end position="596"/>
    </location>
</feature>
<comment type="caution">
    <text evidence="9">The sequence shown here is derived from an EMBL/GenBank/DDBJ whole genome shotgun (WGS) entry which is preliminary data.</text>
</comment>
<name>A0A847SHA9_9BACT</name>
<evidence type="ECO:0000256" key="6">
    <source>
        <dbReference type="SAM" id="Phobius"/>
    </source>
</evidence>
<evidence type="ECO:0000313" key="9">
    <source>
        <dbReference type="EMBL" id="NLR79524.1"/>
    </source>
</evidence>